<dbReference type="EMBL" id="ML977558">
    <property type="protein sequence ID" value="KAF2006945.1"/>
    <property type="molecule type" value="Genomic_DNA"/>
</dbReference>
<sequence>MYTPAARRAFSYLASKIHPQLPLSPRESEQLLALLTTSFRAQLDHEHPTTPNRQRKRTAKGVRRTVSPARTPSSTSIAGQHLDAILTNPLFAVRPQRRGSDTARVNAGEVLRDPLSWFLDQVAAGAADIPKATACLSMLKTNSINQAGTTRGTLQDGRNPGAEIAKWLQSSGVEKTKDFRTVRNTEPLLVDLVPLLLEEGQDTHCWRWFSETATTQPSMDAHHTATFRSHLLKNMVWASATQASINPALRTFLRAEKISPTGEILRPAGIFLVKHILSHPKEAPSPDLYDAFLASASTWTGRWSRAMQSLLWLHHPTSPDTRPGLAFIQDPNGAAAQLPKASSKMRHIISQICLDVARLSLEAQKTTETRVVLNFVNTHFPEMVAQPEPEQSTSPRPRRVVDQRKRREDENLRLLDQLALG</sequence>
<organism evidence="2 3">
    <name type="scientific">Amniculicola lignicola CBS 123094</name>
    <dbReference type="NCBI Taxonomy" id="1392246"/>
    <lineage>
        <taxon>Eukaryota</taxon>
        <taxon>Fungi</taxon>
        <taxon>Dikarya</taxon>
        <taxon>Ascomycota</taxon>
        <taxon>Pezizomycotina</taxon>
        <taxon>Dothideomycetes</taxon>
        <taxon>Pleosporomycetidae</taxon>
        <taxon>Pleosporales</taxon>
        <taxon>Amniculicolaceae</taxon>
        <taxon>Amniculicola</taxon>
    </lineage>
</organism>
<keyword evidence="3" id="KW-1185">Reference proteome</keyword>
<dbReference type="AlphaFoldDB" id="A0A6A5X2C9"/>
<gene>
    <name evidence="2" type="ORF">P154DRAFT_420820</name>
</gene>
<proteinExistence type="predicted"/>
<evidence type="ECO:0000256" key="1">
    <source>
        <dbReference type="SAM" id="MobiDB-lite"/>
    </source>
</evidence>
<protein>
    <submittedName>
        <fullName evidence="2">Uncharacterized protein</fullName>
    </submittedName>
</protein>
<feature type="compositionally biased region" description="Basic and acidic residues" evidence="1">
    <location>
        <begin position="399"/>
        <end position="408"/>
    </location>
</feature>
<accession>A0A6A5X2C9</accession>
<evidence type="ECO:0000313" key="3">
    <source>
        <dbReference type="Proteomes" id="UP000799779"/>
    </source>
</evidence>
<reference evidence="2" key="1">
    <citation type="journal article" date="2020" name="Stud. Mycol.">
        <title>101 Dothideomycetes genomes: a test case for predicting lifestyles and emergence of pathogens.</title>
        <authorList>
            <person name="Haridas S."/>
            <person name="Albert R."/>
            <person name="Binder M."/>
            <person name="Bloem J."/>
            <person name="Labutti K."/>
            <person name="Salamov A."/>
            <person name="Andreopoulos B."/>
            <person name="Baker S."/>
            <person name="Barry K."/>
            <person name="Bills G."/>
            <person name="Bluhm B."/>
            <person name="Cannon C."/>
            <person name="Castanera R."/>
            <person name="Culley D."/>
            <person name="Daum C."/>
            <person name="Ezra D."/>
            <person name="Gonzalez J."/>
            <person name="Henrissat B."/>
            <person name="Kuo A."/>
            <person name="Liang C."/>
            <person name="Lipzen A."/>
            <person name="Lutzoni F."/>
            <person name="Magnuson J."/>
            <person name="Mondo S."/>
            <person name="Nolan M."/>
            <person name="Ohm R."/>
            <person name="Pangilinan J."/>
            <person name="Park H.-J."/>
            <person name="Ramirez L."/>
            <person name="Alfaro M."/>
            <person name="Sun H."/>
            <person name="Tritt A."/>
            <person name="Yoshinaga Y."/>
            <person name="Zwiers L.-H."/>
            <person name="Turgeon B."/>
            <person name="Goodwin S."/>
            <person name="Spatafora J."/>
            <person name="Crous P."/>
            <person name="Grigoriev I."/>
        </authorList>
    </citation>
    <scope>NUCLEOTIDE SEQUENCE</scope>
    <source>
        <strain evidence="2">CBS 123094</strain>
    </source>
</reference>
<feature type="compositionally biased region" description="Basic residues" evidence="1">
    <location>
        <begin position="53"/>
        <end position="63"/>
    </location>
</feature>
<name>A0A6A5X2C9_9PLEO</name>
<dbReference type="OrthoDB" id="5424391at2759"/>
<feature type="region of interest" description="Disordered" evidence="1">
    <location>
        <begin position="383"/>
        <end position="408"/>
    </location>
</feature>
<evidence type="ECO:0000313" key="2">
    <source>
        <dbReference type="EMBL" id="KAF2006945.1"/>
    </source>
</evidence>
<feature type="region of interest" description="Disordered" evidence="1">
    <location>
        <begin position="42"/>
        <end position="76"/>
    </location>
</feature>
<dbReference type="Proteomes" id="UP000799779">
    <property type="component" value="Unassembled WGS sequence"/>
</dbReference>